<reference evidence="2 3" key="1">
    <citation type="journal article" date="2012" name="J. Bacteriol.">
        <title>Genome Sequence of Strain IMCC14465, Isolated from the East Sea, Belonging to the PS1 Clade of Alphaproteobacteria.</title>
        <authorList>
            <person name="Yang S.J."/>
            <person name="Kang I."/>
            <person name="Cho J.C."/>
        </authorList>
    </citation>
    <scope>NUCLEOTIDE SEQUENCE [LARGE SCALE GENOMIC DNA]</scope>
    <source>
        <strain evidence="2 3">IMCC14465</strain>
    </source>
</reference>
<protein>
    <recommendedName>
        <fullName evidence="1">DUF1214 domain-containing protein</fullName>
    </recommendedName>
</protein>
<gene>
    <name evidence="2" type="ORF">IMCC14465_18670</name>
</gene>
<comment type="caution">
    <text evidence="2">The sequence shown here is derived from an EMBL/GenBank/DDBJ whole genome shotgun (WGS) entry which is preliminary data.</text>
</comment>
<evidence type="ECO:0000259" key="1">
    <source>
        <dbReference type="Pfam" id="PF06742"/>
    </source>
</evidence>
<evidence type="ECO:0000313" key="2">
    <source>
        <dbReference type="EMBL" id="EJW20381.1"/>
    </source>
</evidence>
<dbReference type="PATRIC" id="fig|1220535.3.peg.1857"/>
<organism evidence="2 3">
    <name type="scientific">alpha proteobacterium IMCC14465</name>
    <dbReference type="NCBI Taxonomy" id="1220535"/>
    <lineage>
        <taxon>Bacteria</taxon>
        <taxon>Pseudomonadati</taxon>
        <taxon>Pseudomonadota</taxon>
        <taxon>Alphaproteobacteria</taxon>
        <taxon>PS1 clade</taxon>
    </lineage>
</organism>
<evidence type="ECO:0000313" key="3">
    <source>
        <dbReference type="Proteomes" id="UP000004836"/>
    </source>
</evidence>
<dbReference type="Pfam" id="PF06742">
    <property type="entry name" value="DUF1214"/>
    <property type="match status" value="1"/>
</dbReference>
<dbReference type="STRING" id="1220535.IMCC14465_18670"/>
<dbReference type="OrthoDB" id="7053758at2"/>
<sequence length="359" mass="40184">MPDSSPEKIWPEKVWKDFCQQLEQAGTDVLNWEASPMEQAEGLRYLSRLLRISLDMNLENADPEFPYFYQASHETAKIGADNPDNIYLNATISGQNSYRVYGNRGSAPVFSFGSKANRYAIDGTMASTGELDVRDMHVEADGSFEVIVSKDKQDGNWLPLAEDSSMLLVRQTFLDRKSEEPAKVHIETLDGPATPPLAETQNIAAALTKSTAFVQGTAKLFINWAETFRRNNLNTLDTVDQTMFFKAGGDAMIFYLHGYWDIPTGKALKIKTSIPECEGWNFQLNNIWMESLDYRYHDIHVNNASAKLDEDGGVTIIVAESDPGFGNWLDTAGHTRGTMLLRWTGANEHPVPICEVIDL</sequence>
<feature type="domain" description="DUF1214" evidence="1">
    <location>
        <begin position="121"/>
        <end position="168"/>
    </location>
</feature>
<keyword evidence="3" id="KW-1185">Reference proteome</keyword>
<accession>J9DER8</accession>
<proteinExistence type="predicted"/>
<dbReference type="EMBL" id="ALYF01000014">
    <property type="protein sequence ID" value="EJW20381.1"/>
    <property type="molecule type" value="Genomic_DNA"/>
</dbReference>
<dbReference type="eggNOG" id="COG5361">
    <property type="taxonomic scope" value="Bacteria"/>
</dbReference>
<dbReference type="InterPro" id="IPR010621">
    <property type="entry name" value="DUF1214"/>
</dbReference>
<dbReference type="AlphaFoldDB" id="J9DER8"/>
<name>J9DER8_9PROT</name>
<dbReference type="Proteomes" id="UP000004836">
    <property type="component" value="Unassembled WGS sequence"/>
</dbReference>